<name>A0A2I0UAD9_LIMLA</name>
<evidence type="ECO:0000313" key="2">
    <source>
        <dbReference type="EMBL" id="PKU43007.1"/>
    </source>
</evidence>
<dbReference type="Proteomes" id="UP000233556">
    <property type="component" value="Unassembled WGS sequence"/>
</dbReference>
<dbReference type="AlphaFoldDB" id="A0A2I0UAD9"/>
<organism evidence="2 3">
    <name type="scientific">Limosa lapponica baueri</name>
    <dbReference type="NCBI Taxonomy" id="1758121"/>
    <lineage>
        <taxon>Eukaryota</taxon>
        <taxon>Metazoa</taxon>
        <taxon>Chordata</taxon>
        <taxon>Craniata</taxon>
        <taxon>Vertebrata</taxon>
        <taxon>Euteleostomi</taxon>
        <taxon>Archelosauria</taxon>
        <taxon>Archosauria</taxon>
        <taxon>Dinosauria</taxon>
        <taxon>Saurischia</taxon>
        <taxon>Theropoda</taxon>
        <taxon>Coelurosauria</taxon>
        <taxon>Aves</taxon>
        <taxon>Neognathae</taxon>
        <taxon>Neoaves</taxon>
        <taxon>Charadriiformes</taxon>
        <taxon>Scolopacidae</taxon>
        <taxon>Limosa</taxon>
    </lineage>
</organism>
<feature type="region of interest" description="Disordered" evidence="1">
    <location>
        <begin position="27"/>
        <end position="70"/>
    </location>
</feature>
<evidence type="ECO:0000313" key="3">
    <source>
        <dbReference type="Proteomes" id="UP000233556"/>
    </source>
</evidence>
<proteinExistence type="predicted"/>
<evidence type="ECO:0000256" key="1">
    <source>
        <dbReference type="SAM" id="MobiDB-lite"/>
    </source>
</evidence>
<sequence>MLGLKAYFHESASGFYCFLPGRTGNYKNERLSHEGEERRGEERRGEERRGEERRGEERRGEERRGEERAF</sequence>
<protein>
    <submittedName>
        <fullName evidence="2">Uncharacterized protein</fullName>
    </submittedName>
</protein>
<reference evidence="3" key="2">
    <citation type="submission" date="2017-12" db="EMBL/GenBank/DDBJ databases">
        <title>Genome sequence of the Bar-tailed Godwit (Limosa lapponica baueri).</title>
        <authorList>
            <person name="Lima N.C.B."/>
            <person name="Parody-Merino A.M."/>
            <person name="Battley P.F."/>
            <person name="Fidler A.E."/>
            <person name="Prosdocimi F."/>
        </authorList>
    </citation>
    <scope>NUCLEOTIDE SEQUENCE [LARGE SCALE GENOMIC DNA]</scope>
</reference>
<reference evidence="3" key="1">
    <citation type="submission" date="2017-11" db="EMBL/GenBank/DDBJ databases">
        <authorList>
            <person name="Lima N.C."/>
            <person name="Parody-Merino A.M."/>
            <person name="Battley P.F."/>
            <person name="Fidler A.E."/>
            <person name="Prosdocimi F."/>
        </authorList>
    </citation>
    <scope>NUCLEOTIDE SEQUENCE [LARGE SCALE GENOMIC DNA]</scope>
</reference>
<accession>A0A2I0UAD9</accession>
<gene>
    <name evidence="2" type="ORF">llap_6680</name>
</gene>
<dbReference type="EMBL" id="KZ505941">
    <property type="protein sequence ID" value="PKU43007.1"/>
    <property type="molecule type" value="Genomic_DNA"/>
</dbReference>
<keyword evidence="3" id="KW-1185">Reference proteome</keyword>